<dbReference type="NCBIfam" id="TIGR01451">
    <property type="entry name" value="B_ant_repeat"/>
    <property type="match status" value="1"/>
</dbReference>
<dbReference type="PaxDb" id="3055-EDP07175"/>
<dbReference type="EMBL" id="CM008966">
    <property type="protein sequence ID" value="PNW83393.1"/>
    <property type="molecule type" value="Genomic_DNA"/>
</dbReference>
<keyword evidence="2" id="KW-1185">Reference proteome</keyword>
<dbReference type="HOGENOM" id="CLU_1226347_0_0_1"/>
<dbReference type="RefSeq" id="XP_001700921.1">
    <property type="nucleotide sequence ID" value="XM_001700869.2"/>
</dbReference>
<dbReference type="InterPro" id="IPR047589">
    <property type="entry name" value="DUF11_rpt"/>
</dbReference>
<dbReference type="PANTHER" id="PTHR12861">
    <property type="entry name" value="TRANSLOCON-ASSOCIATED PROTEIN, BETA SUBUNIT PRECURSOR TRAP-BETA SIGNAL SEQUENCE RECEPTOR BETA SUBUNIT"/>
    <property type="match status" value="1"/>
</dbReference>
<dbReference type="Proteomes" id="UP000006906">
    <property type="component" value="Chromosome 5"/>
</dbReference>
<dbReference type="eggNOG" id="ENOG502SFMF">
    <property type="taxonomic scope" value="Eukaryota"/>
</dbReference>
<dbReference type="AlphaFoldDB" id="A8I5F7"/>
<dbReference type="KEGG" id="cre:CHLRE_05g244950v5"/>
<dbReference type="OrthoDB" id="5860827at2759"/>
<dbReference type="PANTHER" id="PTHR12861:SF3">
    <property type="entry name" value="TRANSLOCON-ASSOCIATED PROTEIN SUBUNIT BETA"/>
    <property type="match status" value="1"/>
</dbReference>
<name>A8I5F7_CHLRE</name>
<dbReference type="Pfam" id="PF05753">
    <property type="entry name" value="TRAP_beta"/>
    <property type="match status" value="1"/>
</dbReference>
<gene>
    <name evidence="1" type="ORF">CHLRE_05g244950v5</name>
</gene>
<dbReference type="InParanoid" id="A8I5F7"/>
<proteinExistence type="predicted"/>
<evidence type="ECO:0000313" key="1">
    <source>
        <dbReference type="EMBL" id="PNW83393.1"/>
    </source>
</evidence>
<dbReference type="Gramene" id="PNW83393">
    <property type="protein sequence ID" value="PNW83393"/>
    <property type="gene ID" value="CHLRE_05g244950v5"/>
</dbReference>
<organism evidence="1 2">
    <name type="scientific">Chlamydomonas reinhardtii</name>
    <name type="common">Chlamydomonas smithii</name>
    <dbReference type="NCBI Taxonomy" id="3055"/>
    <lineage>
        <taxon>Eukaryota</taxon>
        <taxon>Viridiplantae</taxon>
        <taxon>Chlorophyta</taxon>
        <taxon>core chlorophytes</taxon>
        <taxon>Chlorophyceae</taxon>
        <taxon>CS clade</taxon>
        <taxon>Chlamydomonadales</taxon>
        <taxon>Chlamydomonadaceae</taxon>
        <taxon>Chlamydomonas</taxon>
    </lineage>
</organism>
<protein>
    <submittedName>
        <fullName evidence="1">Uncharacterized protein</fullName>
    </submittedName>
</protein>
<dbReference type="GeneID" id="5726296"/>
<evidence type="ECO:0000313" key="2">
    <source>
        <dbReference type="Proteomes" id="UP000006906"/>
    </source>
</evidence>
<sequence>MKSTMISRFGLALLLASALLINPIVRAEDEGVDDDEYADTARAMLIVRKFTKEDIVVQGKNVTVEVDIFNSGISTASSVKYTDVLPENATLVEGSLEVDFGKITVGSHVKHSYVVIFTTGNVQVQLPPALVSYLAETDSTEPTLGASSSQVLYVLTPVQQLQRYALQAGTYASLGFARTPTDWRNLAIVIGTIGTALGANWMVKKVKASNKDRQRERAYKELTKDD</sequence>
<accession>A8I5F7</accession>
<dbReference type="STRING" id="3055.A8I5F7"/>
<reference evidence="1 2" key="1">
    <citation type="journal article" date="2007" name="Science">
        <title>The Chlamydomonas genome reveals the evolution of key animal and plant functions.</title>
        <authorList>
            <person name="Merchant S.S."/>
            <person name="Prochnik S.E."/>
            <person name="Vallon O."/>
            <person name="Harris E.H."/>
            <person name="Karpowicz S.J."/>
            <person name="Witman G.B."/>
            <person name="Terry A."/>
            <person name="Salamov A."/>
            <person name="Fritz-Laylin L.K."/>
            <person name="Marechal-Drouard L."/>
            <person name="Marshall W.F."/>
            <person name="Qu L.H."/>
            <person name="Nelson D.R."/>
            <person name="Sanderfoot A.A."/>
            <person name="Spalding M.H."/>
            <person name="Kapitonov V.V."/>
            <person name="Ren Q."/>
            <person name="Ferris P."/>
            <person name="Lindquist E."/>
            <person name="Shapiro H."/>
            <person name="Lucas S.M."/>
            <person name="Grimwood J."/>
            <person name="Schmutz J."/>
            <person name="Cardol P."/>
            <person name="Cerutti H."/>
            <person name="Chanfreau G."/>
            <person name="Chen C.L."/>
            <person name="Cognat V."/>
            <person name="Croft M.T."/>
            <person name="Dent R."/>
            <person name="Dutcher S."/>
            <person name="Fernandez E."/>
            <person name="Fukuzawa H."/>
            <person name="Gonzalez-Ballester D."/>
            <person name="Gonzalez-Halphen D."/>
            <person name="Hallmann A."/>
            <person name="Hanikenne M."/>
            <person name="Hippler M."/>
            <person name="Inwood W."/>
            <person name="Jabbari K."/>
            <person name="Kalanon M."/>
            <person name="Kuras R."/>
            <person name="Lefebvre P.A."/>
            <person name="Lemaire S.D."/>
            <person name="Lobanov A.V."/>
            <person name="Lohr M."/>
            <person name="Manuell A."/>
            <person name="Meier I."/>
            <person name="Mets L."/>
            <person name="Mittag M."/>
            <person name="Mittelmeier T."/>
            <person name="Moroney J.V."/>
            <person name="Moseley J."/>
            <person name="Napoli C."/>
            <person name="Nedelcu A.M."/>
            <person name="Niyogi K."/>
            <person name="Novoselov S.V."/>
            <person name="Paulsen I.T."/>
            <person name="Pazour G."/>
            <person name="Purton S."/>
            <person name="Ral J.P."/>
            <person name="Riano-Pachon D.M."/>
            <person name="Riekhof W."/>
            <person name="Rymarquis L."/>
            <person name="Schroda M."/>
            <person name="Stern D."/>
            <person name="Umen J."/>
            <person name="Willows R."/>
            <person name="Wilson N."/>
            <person name="Zimmer S.L."/>
            <person name="Allmer J."/>
            <person name="Balk J."/>
            <person name="Bisova K."/>
            <person name="Chen C.J."/>
            <person name="Elias M."/>
            <person name="Gendler K."/>
            <person name="Hauser C."/>
            <person name="Lamb M.R."/>
            <person name="Ledford H."/>
            <person name="Long J.C."/>
            <person name="Minagawa J."/>
            <person name="Page M.D."/>
            <person name="Pan J."/>
            <person name="Pootakham W."/>
            <person name="Roje S."/>
            <person name="Rose A."/>
            <person name="Stahlberg E."/>
            <person name="Terauchi A.M."/>
            <person name="Yang P."/>
            <person name="Ball S."/>
            <person name="Bowler C."/>
            <person name="Dieckmann C.L."/>
            <person name="Gladyshev V.N."/>
            <person name="Green P."/>
            <person name="Jorgensen R."/>
            <person name="Mayfield S."/>
            <person name="Mueller-Roeber B."/>
            <person name="Rajamani S."/>
            <person name="Sayre R.T."/>
            <person name="Brokstein P."/>
            <person name="Dubchak I."/>
            <person name="Goodstein D."/>
            <person name="Hornick L."/>
            <person name="Huang Y.W."/>
            <person name="Jhaveri J."/>
            <person name="Luo Y."/>
            <person name="Martinez D."/>
            <person name="Ngau W.C."/>
            <person name="Otillar B."/>
            <person name="Poliakov A."/>
            <person name="Porter A."/>
            <person name="Szajkowski L."/>
            <person name="Werner G."/>
            <person name="Zhou K."/>
            <person name="Grigoriev I.V."/>
            <person name="Rokhsar D.S."/>
            <person name="Grossman A.R."/>
        </authorList>
    </citation>
    <scope>NUCLEOTIDE SEQUENCE [LARGE SCALE GENOMIC DNA]</scope>
    <source>
        <strain evidence="2">CC-503</strain>
    </source>
</reference>